<evidence type="ECO:0000313" key="3">
    <source>
        <dbReference type="Proteomes" id="UP001523219"/>
    </source>
</evidence>
<protein>
    <submittedName>
        <fullName evidence="2">Uncharacterized protein</fullName>
    </submittedName>
</protein>
<dbReference type="EMBL" id="JAMWMR010000021">
    <property type="protein sequence ID" value="MCN9243335.1"/>
    <property type="molecule type" value="Genomic_DNA"/>
</dbReference>
<keyword evidence="3" id="KW-1185">Reference proteome</keyword>
<proteinExistence type="predicted"/>
<accession>A0ABT0ZIC5</accession>
<evidence type="ECO:0000313" key="2">
    <source>
        <dbReference type="EMBL" id="MCN9243335.1"/>
    </source>
</evidence>
<comment type="caution">
    <text evidence="2">The sequence shown here is derived from an EMBL/GenBank/DDBJ whole genome shotgun (WGS) entry which is preliminary data.</text>
</comment>
<sequence>MTSPPPARQFTHPVFPAPVGAPPEVTSPLWSGTRQLPRLVGAFGDSSTEPMLSDAFIDALTD</sequence>
<evidence type="ECO:0000256" key="1">
    <source>
        <dbReference type="SAM" id="MobiDB-lite"/>
    </source>
</evidence>
<feature type="region of interest" description="Disordered" evidence="1">
    <location>
        <begin position="1"/>
        <end position="21"/>
    </location>
</feature>
<dbReference type="RefSeq" id="WP_252426711.1">
    <property type="nucleotide sequence ID" value="NZ_JAMWMR010000021.1"/>
</dbReference>
<organism evidence="2 3">
    <name type="scientific">Streptomyces macrolidinus</name>
    <dbReference type="NCBI Taxonomy" id="2952607"/>
    <lineage>
        <taxon>Bacteria</taxon>
        <taxon>Bacillati</taxon>
        <taxon>Actinomycetota</taxon>
        <taxon>Actinomycetes</taxon>
        <taxon>Kitasatosporales</taxon>
        <taxon>Streptomycetaceae</taxon>
        <taxon>Streptomyces</taxon>
    </lineage>
</organism>
<gene>
    <name evidence="2" type="ORF">NGF19_21550</name>
</gene>
<dbReference type="Proteomes" id="UP001523219">
    <property type="component" value="Unassembled WGS sequence"/>
</dbReference>
<reference evidence="2 3" key="1">
    <citation type="submission" date="2022-05" db="EMBL/GenBank/DDBJ databases">
        <title>Streptomyces sp. nov. RY43-2 isolated from soil of a peat swamp forest.</title>
        <authorList>
            <person name="Kanchanasin P."/>
            <person name="Tanasupawat S."/>
            <person name="Phongsopitanun W."/>
        </authorList>
    </citation>
    <scope>NUCLEOTIDE SEQUENCE [LARGE SCALE GENOMIC DNA]</scope>
    <source>
        <strain evidence="2 3">RY43-2</strain>
    </source>
</reference>
<name>A0ABT0ZIC5_9ACTN</name>